<keyword evidence="3" id="KW-1185">Reference proteome</keyword>
<accession>A0A919G5R6</accession>
<protein>
    <submittedName>
        <fullName evidence="2">Uncharacterized protein</fullName>
    </submittedName>
</protein>
<feature type="region of interest" description="Disordered" evidence="1">
    <location>
        <begin position="75"/>
        <end position="95"/>
    </location>
</feature>
<evidence type="ECO:0000313" key="2">
    <source>
        <dbReference type="EMBL" id="GHH78587.1"/>
    </source>
</evidence>
<reference evidence="2" key="1">
    <citation type="journal article" date="2014" name="Int. J. Syst. Evol. Microbiol.">
        <title>Complete genome sequence of Corynebacterium casei LMG S-19264T (=DSM 44701T), isolated from a smear-ripened cheese.</title>
        <authorList>
            <consortium name="US DOE Joint Genome Institute (JGI-PGF)"/>
            <person name="Walter F."/>
            <person name="Albersmeier A."/>
            <person name="Kalinowski J."/>
            <person name="Ruckert C."/>
        </authorList>
    </citation>
    <scope>NUCLEOTIDE SEQUENCE</scope>
    <source>
        <strain evidence="2">JCM 5069</strain>
    </source>
</reference>
<name>A0A919G5R6_9ACTN</name>
<comment type="caution">
    <text evidence="2">The sequence shown here is derived from an EMBL/GenBank/DDBJ whole genome shotgun (WGS) entry which is preliminary data.</text>
</comment>
<evidence type="ECO:0000313" key="3">
    <source>
        <dbReference type="Proteomes" id="UP000603708"/>
    </source>
</evidence>
<dbReference type="Proteomes" id="UP000603708">
    <property type="component" value="Unassembled WGS sequence"/>
</dbReference>
<dbReference type="AlphaFoldDB" id="A0A919G5R6"/>
<sequence length="105" mass="11670">MLQLRPVWCVRHLPCPAGTQGHPRPGGTLRATGAFVYLRPPAYNGIRFSEASRADHVRSFCDRFGLFVGWENLPGPRSAGEESSEDNQWDDSSARTVCAARPMRI</sequence>
<evidence type="ECO:0000256" key="1">
    <source>
        <dbReference type="SAM" id="MobiDB-lite"/>
    </source>
</evidence>
<proteinExistence type="predicted"/>
<gene>
    <name evidence="2" type="ORF">GCM10018793_29440</name>
</gene>
<reference evidence="2" key="2">
    <citation type="submission" date="2020-09" db="EMBL/GenBank/DDBJ databases">
        <authorList>
            <person name="Sun Q."/>
            <person name="Ohkuma M."/>
        </authorList>
    </citation>
    <scope>NUCLEOTIDE SEQUENCE</scope>
    <source>
        <strain evidence="2">JCM 5069</strain>
    </source>
</reference>
<dbReference type="EMBL" id="BNCD01000007">
    <property type="protein sequence ID" value="GHH78587.1"/>
    <property type="molecule type" value="Genomic_DNA"/>
</dbReference>
<organism evidence="2 3">
    <name type="scientific">Streptomyces sulfonofaciens</name>
    <dbReference type="NCBI Taxonomy" id="68272"/>
    <lineage>
        <taxon>Bacteria</taxon>
        <taxon>Bacillati</taxon>
        <taxon>Actinomycetota</taxon>
        <taxon>Actinomycetes</taxon>
        <taxon>Kitasatosporales</taxon>
        <taxon>Streptomycetaceae</taxon>
        <taxon>Streptomyces</taxon>
    </lineage>
</organism>